<evidence type="ECO:0000313" key="10">
    <source>
        <dbReference type="RefSeq" id="XP_029018411.1"/>
    </source>
</evidence>
<feature type="coiled-coil region" evidence="6">
    <location>
        <begin position="828"/>
        <end position="930"/>
    </location>
</feature>
<keyword evidence="9" id="KW-1185">Reference proteome</keyword>
<feature type="compositionally biased region" description="Polar residues" evidence="7">
    <location>
        <begin position="1143"/>
        <end position="1163"/>
    </location>
</feature>
<evidence type="ECO:0000256" key="2">
    <source>
        <dbReference type="ARBA" id="ARBA00022741"/>
    </source>
</evidence>
<feature type="region of interest" description="Disordered" evidence="7">
    <location>
        <begin position="1175"/>
        <end position="1194"/>
    </location>
</feature>
<organism evidence="9 10">
    <name type="scientific">Betta splendens</name>
    <name type="common">Siamese fighting fish</name>
    <dbReference type="NCBI Taxonomy" id="158456"/>
    <lineage>
        <taxon>Eukaryota</taxon>
        <taxon>Metazoa</taxon>
        <taxon>Chordata</taxon>
        <taxon>Craniata</taxon>
        <taxon>Vertebrata</taxon>
        <taxon>Euteleostomi</taxon>
        <taxon>Actinopterygii</taxon>
        <taxon>Neopterygii</taxon>
        <taxon>Teleostei</taxon>
        <taxon>Neoteleostei</taxon>
        <taxon>Acanthomorphata</taxon>
        <taxon>Anabantaria</taxon>
        <taxon>Anabantiformes</taxon>
        <taxon>Anabantoidei</taxon>
        <taxon>Osphronemidae</taxon>
        <taxon>Betta</taxon>
    </lineage>
</organism>
<dbReference type="RefSeq" id="XP_029018411.1">
    <property type="nucleotide sequence ID" value="XM_029162578.3"/>
</dbReference>
<feature type="region of interest" description="Disordered" evidence="7">
    <location>
        <begin position="642"/>
        <end position="698"/>
    </location>
</feature>
<protein>
    <submittedName>
        <fullName evidence="10">Kinesin-like protein KIF27 isoform X1</fullName>
    </submittedName>
</protein>
<keyword evidence="5" id="KW-0505">Motor protein</keyword>
<reference evidence="10" key="1">
    <citation type="submission" date="2025-08" db="UniProtKB">
        <authorList>
            <consortium name="RefSeq"/>
        </authorList>
    </citation>
    <scope>IDENTIFICATION</scope>
</reference>
<feature type="compositionally biased region" description="Polar residues" evidence="7">
    <location>
        <begin position="1181"/>
        <end position="1194"/>
    </location>
</feature>
<evidence type="ECO:0000256" key="6">
    <source>
        <dbReference type="SAM" id="Coils"/>
    </source>
</evidence>
<dbReference type="InterPro" id="IPR027417">
    <property type="entry name" value="P-loop_NTPase"/>
</dbReference>
<feature type="region of interest" description="Disordered" evidence="7">
    <location>
        <begin position="1211"/>
        <end position="1231"/>
    </location>
</feature>
<keyword evidence="4" id="KW-0206">Cytoskeleton</keyword>
<dbReference type="PROSITE" id="PS50067">
    <property type="entry name" value="KINESIN_MOTOR_2"/>
    <property type="match status" value="1"/>
</dbReference>
<dbReference type="GO" id="GO:0005875">
    <property type="term" value="C:microtubule associated complex"/>
    <property type="evidence" value="ECO:0007669"/>
    <property type="project" value="TreeGrafter"/>
</dbReference>
<sequence>MSEVCVRVAVRIRPLLPREVLHNHQVCVRAVPGSADVMLGSDRVFSFDHAFGPTASQDEVYASCVRPLVEALVDGYNATVFCYGQTGSGKTFTLGGVTLDEDGGIIERVSQDVFSLLGEKRENNEARVRVSYMELYKEELRDLLELQTVHKELHIREDERGNTVVVGAREVAVASAEELLSVLQTGNALRRTAPTGMNEHSSRSHAILTLQLHRRHDDPSPRPARSPKLCLVDLAGSERAGKTGDAGARLKDSVHINTGLLALGNVIRALSDPARGRRGNGCSGAHVPYRDAKITRLLRDSLGGTAHTLMVACVSPSHHSVAETLNVLLFAAKARHVRNHPGAAAAQAEVKLCPTPWDPGKARLGELEYEAQTLRVLLKEKEKEIEVEREKAGERESVKVTESSHIKESGEAVTEEDVSQYHLLAQEAAALLARISGSSLSQALREQLEDWQGRLTAVNNSQQTNGNNKERDGERDRATILKLRRELSRCKEALAVEEQLLQQKNAQLTQVQKQVEMLVQENKTHLQALEEEKRRTQIQAEQLVDQQISMDRLRSELISAQSSSGGAMVESRASAGSGKRPHSVPLMGPSCGARSSRKIYSSPPTYSLERVMAAFKMRSHLLLAEIEEKDEVFCPFIKQQAEANDEDETKKDDEHAGTTGFRRSLNRTWTGRQKKTAVKGKNAPLDRTSNGNLSPIGAKDRKAKLGAIVTQRRIHDLSASMHMKEELIKQLSQTEREVRAVGRHASSSGDLLERLSVQSQQVRAEAYRSLQHMRLQRAQLQTSLQQQTVASHDTAELPQNGGQRAGDVALCKRSHQEESKKKLCDSWLETEEELVLQKRVELQELEEELRRREEVLLRREACLQQKDKLEIKRLRSSQALNQELLRVSMRLESVEEQLWSSSTSRLTITVEELEKERDLLGQKRDALDAQLKENRVLNVEEEHSLLQLDEAIEALDAALEFKNQCIQEKQRNLLITDSSPRPSQSTEPADLCDIVSKLKKLSLRETSELLLKYFNKVVCLREVERHLRLRCEELELHVGELEVVLKEMEASMQRLAVDVDRRLTQQHRDHQNHIQLLLQKLQEGGTGEVQQAIQDKVQHLEKELFFYRSSSRQLKKKLKELLSGSLQPDLQRSHTQDTRQSHDTQIYGSADNSQTYTEEVQTSTHITPTYTKIHAKHPDQNNHSNMKQAHQLPCPSSSSELQVFRQTNMPEHKQTHIKSQSSEREAGRYGQSMEMTPVRLCRRDLRQISPRDLQISGSATRRRQSAVSTSTETILEDSIEVPRNTDR</sequence>
<dbReference type="KEGG" id="bspl:114862364"/>
<evidence type="ECO:0000256" key="3">
    <source>
        <dbReference type="ARBA" id="ARBA00022840"/>
    </source>
</evidence>
<gene>
    <name evidence="10" type="primary">LOC114862364</name>
</gene>
<feature type="domain" description="Kinesin motor" evidence="8">
    <location>
        <begin position="5"/>
        <end position="337"/>
    </location>
</feature>
<proteinExistence type="inferred from homology"/>
<dbReference type="SMART" id="SM00129">
    <property type="entry name" value="KISc"/>
    <property type="match status" value="1"/>
</dbReference>
<keyword evidence="4" id="KW-0963">Cytoplasm</keyword>
<dbReference type="GO" id="GO:0008017">
    <property type="term" value="F:microtubule binding"/>
    <property type="evidence" value="ECO:0007669"/>
    <property type="project" value="InterPro"/>
</dbReference>
<evidence type="ECO:0000256" key="7">
    <source>
        <dbReference type="SAM" id="MobiDB-lite"/>
    </source>
</evidence>
<dbReference type="GO" id="GO:0003777">
    <property type="term" value="F:microtubule motor activity"/>
    <property type="evidence" value="ECO:0007669"/>
    <property type="project" value="InterPro"/>
</dbReference>
<dbReference type="GO" id="GO:0007052">
    <property type="term" value="P:mitotic spindle organization"/>
    <property type="evidence" value="ECO:0007669"/>
    <property type="project" value="TreeGrafter"/>
</dbReference>
<feature type="coiled-coil region" evidence="6">
    <location>
        <begin position="480"/>
        <end position="546"/>
    </location>
</feature>
<dbReference type="PRINTS" id="PR00380">
    <property type="entry name" value="KINESINHEAVY"/>
</dbReference>
<feature type="region of interest" description="Disordered" evidence="7">
    <location>
        <begin position="560"/>
        <end position="598"/>
    </location>
</feature>
<dbReference type="GeneID" id="114862364"/>
<keyword evidence="2 5" id="KW-0547">Nucleotide-binding</keyword>
<dbReference type="Proteomes" id="UP000515150">
    <property type="component" value="Chromosome 9"/>
</dbReference>
<feature type="coiled-coil region" evidence="6">
    <location>
        <begin position="364"/>
        <end position="391"/>
    </location>
</feature>
<dbReference type="OrthoDB" id="3176171at2759"/>
<evidence type="ECO:0000259" key="8">
    <source>
        <dbReference type="PROSITE" id="PS50067"/>
    </source>
</evidence>
<comment type="subcellular location">
    <subcellularLocation>
        <location evidence="1">Cytoplasm</location>
        <location evidence="1">Cytoskeleton</location>
    </subcellularLocation>
</comment>
<dbReference type="PANTHER" id="PTHR47969:SF25">
    <property type="entry name" value="KINESIN MOTOR DOMAIN-CONTAINING PROTEIN"/>
    <property type="match status" value="1"/>
</dbReference>
<dbReference type="InterPro" id="IPR001752">
    <property type="entry name" value="Kinesin_motor_dom"/>
</dbReference>
<dbReference type="InterPro" id="IPR036961">
    <property type="entry name" value="Kinesin_motor_dom_sf"/>
</dbReference>
<feature type="compositionally biased region" description="Basic and acidic residues" evidence="7">
    <location>
        <begin position="1131"/>
        <end position="1142"/>
    </location>
</feature>
<dbReference type="SUPFAM" id="SSF52540">
    <property type="entry name" value="P-loop containing nucleoside triphosphate hydrolases"/>
    <property type="match status" value="1"/>
</dbReference>
<dbReference type="GO" id="GO:0007018">
    <property type="term" value="P:microtubule-based movement"/>
    <property type="evidence" value="ECO:0007669"/>
    <property type="project" value="InterPro"/>
</dbReference>
<keyword evidence="6" id="KW-0175">Coiled coil</keyword>
<dbReference type="GO" id="GO:0005524">
    <property type="term" value="F:ATP binding"/>
    <property type="evidence" value="ECO:0007669"/>
    <property type="project" value="UniProtKB-UniRule"/>
</dbReference>
<accession>A0A6P7NFB9</accession>
<feature type="region of interest" description="Disordered" evidence="7">
    <location>
        <begin position="457"/>
        <end position="476"/>
    </location>
</feature>
<feature type="binding site" evidence="5">
    <location>
        <begin position="84"/>
        <end position="91"/>
    </location>
    <ligand>
        <name>ATP</name>
        <dbReference type="ChEBI" id="CHEBI:30616"/>
    </ligand>
</feature>
<evidence type="ECO:0000256" key="5">
    <source>
        <dbReference type="PROSITE-ProRule" id="PRU00283"/>
    </source>
</evidence>
<feature type="region of interest" description="Disordered" evidence="7">
    <location>
        <begin position="1125"/>
        <end position="1163"/>
    </location>
</feature>
<feature type="compositionally biased region" description="Polar residues" evidence="7">
    <location>
        <begin position="457"/>
        <end position="467"/>
    </location>
</feature>
<dbReference type="GO" id="GO:0051231">
    <property type="term" value="P:spindle elongation"/>
    <property type="evidence" value="ECO:0007669"/>
    <property type="project" value="TreeGrafter"/>
</dbReference>
<evidence type="ECO:0000313" key="9">
    <source>
        <dbReference type="Proteomes" id="UP000515150"/>
    </source>
</evidence>
<dbReference type="Gene3D" id="3.40.850.10">
    <property type="entry name" value="Kinesin motor domain"/>
    <property type="match status" value="1"/>
</dbReference>
<evidence type="ECO:0000256" key="4">
    <source>
        <dbReference type="ARBA" id="ARBA00023212"/>
    </source>
</evidence>
<feature type="compositionally biased region" description="Polar residues" evidence="7">
    <location>
        <begin position="1255"/>
        <end position="1273"/>
    </location>
</feature>
<name>A0A6P7NFB9_BETSP</name>
<dbReference type="PANTHER" id="PTHR47969">
    <property type="entry name" value="CHROMOSOME-ASSOCIATED KINESIN KIF4A-RELATED"/>
    <property type="match status" value="1"/>
</dbReference>
<evidence type="ECO:0000256" key="1">
    <source>
        <dbReference type="ARBA" id="ARBA00004245"/>
    </source>
</evidence>
<dbReference type="Pfam" id="PF00225">
    <property type="entry name" value="Kinesin"/>
    <property type="match status" value="1"/>
</dbReference>
<dbReference type="InterPro" id="IPR027640">
    <property type="entry name" value="Kinesin-like_fam"/>
</dbReference>
<comment type="similarity">
    <text evidence="5">Belongs to the TRAFAC class myosin-kinesin ATPase superfamily. Kinesin family.</text>
</comment>
<dbReference type="InParanoid" id="A0A6P7NFB9"/>
<keyword evidence="3 5" id="KW-0067">ATP-binding</keyword>
<feature type="region of interest" description="Disordered" evidence="7">
    <location>
        <begin position="1255"/>
        <end position="1287"/>
    </location>
</feature>